<dbReference type="Proteomes" id="UP000013827">
    <property type="component" value="Unassembled WGS sequence"/>
</dbReference>
<dbReference type="OMA" id="ELCVFMN"/>
<protein>
    <recommendedName>
        <fullName evidence="3">Macro domain-containing protein</fullName>
    </recommendedName>
</protein>
<dbReference type="RefSeq" id="XP_005794138.1">
    <property type="nucleotide sequence ID" value="XM_005794081.1"/>
</dbReference>
<sequence>MSRSMRLAIRPFGVLGTRLTAIGAVKKVGQAPVPGFPIVDPAGLPFIRNGPRGASGASGEIYRWLGIADEESFPTPVREAITAPLQAALQYYGLHGCIHVAGPDFNGRGCSREEALGELTAAYGAVLRTFAGARLGGLRLLPISGGLFAGPFAPELPDLTCAALRGAFDALPDPAQHTVSVSRLEMCIFAESEYEAYAAAFEGETRRSQQFADSLGMGSTPVQPWQTGRE</sequence>
<reference evidence="1" key="2">
    <citation type="submission" date="2024-10" db="UniProtKB">
        <authorList>
            <consortium name="EnsemblProtists"/>
        </authorList>
    </citation>
    <scope>IDENTIFICATION</scope>
</reference>
<accession>A0A0D3L124</accession>
<reference evidence="2" key="1">
    <citation type="journal article" date="2013" name="Nature">
        <title>Pan genome of the phytoplankton Emiliania underpins its global distribution.</title>
        <authorList>
            <person name="Read B.A."/>
            <person name="Kegel J."/>
            <person name="Klute M.J."/>
            <person name="Kuo A."/>
            <person name="Lefebvre S.C."/>
            <person name="Maumus F."/>
            <person name="Mayer C."/>
            <person name="Miller J."/>
            <person name="Monier A."/>
            <person name="Salamov A."/>
            <person name="Young J."/>
            <person name="Aguilar M."/>
            <person name="Claverie J.M."/>
            <person name="Frickenhaus S."/>
            <person name="Gonzalez K."/>
            <person name="Herman E.K."/>
            <person name="Lin Y.C."/>
            <person name="Napier J."/>
            <person name="Ogata H."/>
            <person name="Sarno A.F."/>
            <person name="Shmutz J."/>
            <person name="Schroeder D."/>
            <person name="de Vargas C."/>
            <person name="Verret F."/>
            <person name="von Dassow P."/>
            <person name="Valentin K."/>
            <person name="Van de Peer Y."/>
            <person name="Wheeler G."/>
            <person name="Dacks J.B."/>
            <person name="Delwiche C.F."/>
            <person name="Dyhrman S.T."/>
            <person name="Glockner G."/>
            <person name="John U."/>
            <person name="Richards T."/>
            <person name="Worden A.Z."/>
            <person name="Zhang X."/>
            <person name="Grigoriev I.V."/>
            <person name="Allen A.E."/>
            <person name="Bidle K."/>
            <person name="Borodovsky M."/>
            <person name="Bowler C."/>
            <person name="Brownlee C."/>
            <person name="Cock J.M."/>
            <person name="Elias M."/>
            <person name="Gladyshev V.N."/>
            <person name="Groth M."/>
            <person name="Guda C."/>
            <person name="Hadaegh A."/>
            <person name="Iglesias-Rodriguez M.D."/>
            <person name="Jenkins J."/>
            <person name="Jones B.M."/>
            <person name="Lawson T."/>
            <person name="Leese F."/>
            <person name="Lindquist E."/>
            <person name="Lobanov A."/>
            <person name="Lomsadze A."/>
            <person name="Malik S.B."/>
            <person name="Marsh M.E."/>
            <person name="Mackinder L."/>
            <person name="Mock T."/>
            <person name="Mueller-Roeber B."/>
            <person name="Pagarete A."/>
            <person name="Parker M."/>
            <person name="Probert I."/>
            <person name="Quesneville H."/>
            <person name="Raines C."/>
            <person name="Rensing S.A."/>
            <person name="Riano-Pachon D.M."/>
            <person name="Richier S."/>
            <person name="Rokitta S."/>
            <person name="Shiraiwa Y."/>
            <person name="Soanes D.M."/>
            <person name="van der Giezen M."/>
            <person name="Wahlund T.M."/>
            <person name="Williams B."/>
            <person name="Wilson W."/>
            <person name="Wolfe G."/>
            <person name="Wurch L.L."/>
        </authorList>
    </citation>
    <scope>NUCLEOTIDE SEQUENCE</scope>
</reference>
<dbReference type="KEGG" id="ehx:EMIHUDRAFT_447441"/>
<evidence type="ECO:0000313" key="1">
    <source>
        <dbReference type="EnsemblProtists" id="EOD41709"/>
    </source>
</evidence>
<dbReference type="eggNOG" id="ENOG502R49J">
    <property type="taxonomic scope" value="Eukaryota"/>
</dbReference>
<dbReference type="InterPro" id="IPR043472">
    <property type="entry name" value="Macro_dom-like"/>
</dbReference>
<evidence type="ECO:0008006" key="3">
    <source>
        <dbReference type="Google" id="ProtNLM"/>
    </source>
</evidence>
<dbReference type="HOGENOM" id="CLU_1206691_0_0_1"/>
<dbReference type="GeneID" id="17286979"/>
<dbReference type="AlphaFoldDB" id="A0A0D3L124"/>
<name>A0A0D3L124_EMIH1</name>
<dbReference type="PaxDb" id="2903-EOD41709"/>
<dbReference type="SUPFAM" id="SSF52949">
    <property type="entry name" value="Macro domain-like"/>
    <property type="match status" value="1"/>
</dbReference>
<proteinExistence type="predicted"/>
<dbReference type="EnsemblProtists" id="EOD41709">
    <property type="protein sequence ID" value="EOD41709"/>
    <property type="gene ID" value="EMIHUDRAFT_447441"/>
</dbReference>
<keyword evidence="2" id="KW-1185">Reference proteome</keyword>
<organism evidence="1 2">
    <name type="scientific">Emiliania huxleyi (strain CCMP1516)</name>
    <dbReference type="NCBI Taxonomy" id="280463"/>
    <lineage>
        <taxon>Eukaryota</taxon>
        <taxon>Haptista</taxon>
        <taxon>Haptophyta</taxon>
        <taxon>Prymnesiophyceae</taxon>
        <taxon>Isochrysidales</taxon>
        <taxon>Noelaerhabdaceae</taxon>
        <taxon>Emiliania</taxon>
    </lineage>
</organism>
<evidence type="ECO:0000313" key="2">
    <source>
        <dbReference type="Proteomes" id="UP000013827"/>
    </source>
</evidence>